<dbReference type="Gene3D" id="1.25.40.20">
    <property type="entry name" value="Ankyrin repeat-containing domain"/>
    <property type="match status" value="2"/>
</dbReference>
<gene>
    <name evidence="5" type="ORF">BCR38DRAFT_192037</name>
</gene>
<dbReference type="SMART" id="SM00248">
    <property type="entry name" value="ANK"/>
    <property type="match status" value="3"/>
</dbReference>
<dbReference type="OrthoDB" id="20872at2759"/>
<protein>
    <submittedName>
        <fullName evidence="5">Ankyrin repeat-containing domain protein</fullName>
    </submittedName>
</protein>
<comment type="caution">
    <text evidence="5">The sequence shown here is derived from an EMBL/GenBank/DDBJ whole genome shotgun (WGS) entry which is preliminary data.</text>
</comment>
<dbReference type="PROSITE" id="PS50088">
    <property type="entry name" value="ANK_REPEAT"/>
    <property type="match status" value="2"/>
</dbReference>
<keyword evidence="1" id="KW-0677">Repeat</keyword>
<dbReference type="InParanoid" id="A0A1Y2E0X9"/>
<name>A0A1Y2E0X9_9PEZI</name>
<dbReference type="Proteomes" id="UP000193689">
    <property type="component" value="Unassembled WGS sequence"/>
</dbReference>
<dbReference type="Pfam" id="PF13637">
    <property type="entry name" value="Ank_4"/>
    <property type="match status" value="1"/>
</dbReference>
<organism evidence="5 6">
    <name type="scientific">Pseudomassariella vexata</name>
    <dbReference type="NCBI Taxonomy" id="1141098"/>
    <lineage>
        <taxon>Eukaryota</taxon>
        <taxon>Fungi</taxon>
        <taxon>Dikarya</taxon>
        <taxon>Ascomycota</taxon>
        <taxon>Pezizomycotina</taxon>
        <taxon>Sordariomycetes</taxon>
        <taxon>Xylariomycetidae</taxon>
        <taxon>Amphisphaeriales</taxon>
        <taxon>Pseudomassariaceae</taxon>
        <taxon>Pseudomassariella</taxon>
    </lineage>
</organism>
<dbReference type="EMBL" id="MCFJ01000006">
    <property type="protein sequence ID" value="ORY65137.1"/>
    <property type="molecule type" value="Genomic_DNA"/>
</dbReference>
<evidence type="ECO:0000256" key="2">
    <source>
        <dbReference type="ARBA" id="ARBA00023043"/>
    </source>
</evidence>
<dbReference type="GeneID" id="63770226"/>
<dbReference type="InterPro" id="IPR002110">
    <property type="entry name" value="Ankyrin_rpt"/>
</dbReference>
<feature type="repeat" description="ANK" evidence="3">
    <location>
        <begin position="467"/>
        <end position="499"/>
    </location>
</feature>
<dbReference type="SUPFAM" id="SSF48403">
    <property type="entry name" value="Ankyrin repeat"/>
    <property type="match status" value="1"/>
</dbReference>
<keyword evidence="6" id="KW-1185">Reference proteome</keyword>
<feature type="repeat" description="ANK" evidence="3">
    <location>
        <begin position="374"/>
        <end position="406"/>
    </location>
</feature>
<sequence length="602" mass="67565">MVLILCNYENSFRETDNYKDSRALLQIVLTATSPMSLHQINVAMGINAKTSSIEGLLECLEPNMEETVTGLGRIFIAIRNDKVELIHQTARQFLLRTEASQNGQGSWRHSIDLLESNLLLAEKCVACLLMQDWVRLTKSSAIPYRPTTQTSKDAMNWQVTTSNLEIDDNPLVAWRETFDWSTKEPIKSFCTYAAKNWFHHLQVFGPSFSDQGDLVNLREQARRLCDLRQRYFGVWWSIYANINKDTRIESYMHFLAQRGDFAIMQGLVDSNSCSVFLDEDKRAFDDRGSEDENLQKRGNDLLITATKYEQKSAVEWLLQQDSDGFLEMGTALLVAIDNHMDPIVQILVDEVADLNEAHRDLASVEGRYEEDEFSKSTPLEVALRSNNLSAMNLLLENGAEFQQVDSCGYTPWAQVIFGDELKYFKGNTAVTAIKKGKESRRSEPASSTAMVEAMISHGVHPNAADYLNRTPLHYAAIAGDSDIIRTLLAAGASSDIQAKVDEESNVLRTPYRMAKALGHKEQAALLKIASPTTTTPEEYEGNYTLSSSPPPSTGLKRQASGPAGWHESRRPRSGGFDPRELGVRHGALPFREKHVVSTLRRS</sequence>
<proteinExistence type="predicted"/>
<dbReference type="STRING" id="1141098.A0A1Y2E0X9"/>
<evidence type="ECO:0000313" key="6">
    <source>
        <dbReference type="Proteomes" id="UP000193689"/>
    </source>
</evidence>
<evidence type="ECO:0000256" key="3">
    <source>
        <dbReference type="PROSITE-ProRule" id="PRU00023"/>
    </source>
</evidence>
<dbReference type="RefSeq" id="XP_040716289.1">
    <property type="nucleotide sequence ID" value="XM_040854014.1"/>
</dbReference>
<evidence type="ECO:0000256" key="4">
    <source>
        <dbReference type="SAM" id="MobiDB-lite"/>
    </source>
</evidence>
<keyword evidence="2 3" id="KW-0040">ANK repeat</keyword>
<evidence type="ECO:0000256" key="1">
    <source>
        <dbReference type="ARBA" id="ARBA00022737"/>
    </source>
</evidence>
<dbReference type="PANTHER" id="PTHR24198:SF165">
    <property type="entry name" value="ANKYRIN REPEAT-CONTAINING PROTEIN-RELATED"/>
    <property type="match status" value="1"/>
</dbReference>
<reference evidence="5 6" key="1">
    <citation type="submission" date="2016-07" db="EMBL/GenBank/DDBJ databases">
        <title>Pervasive Adenine N6-methylation of Active Genes in Fungi.</title>
        <authorList>
            <consortium name="DOE Joint Genome Institute"/>
            <person name="Mondo S.J."/>
            <person name="Dannebaum R.O."/>
            <person name="Kuo R.C."/>
            <person name="Labutti K."/>
            <person name="Haridas S."/>
            <person name="Kuo A."/>
            <person name="Salamov A."/>
            <person name="Ahrendt S.R."/>
            <person name="Lipzen A."/>
            <person name="Sullivan W."/>
            <person name="Andreopoulos W.B."/>
            <person name="Clum A."/>
            <person name="Lindquist E."/>
            <person name="Daum C."/>
            <person name="Ramamoorthy G.K."/>
            <person name="Gryganskyi A."/>
            <person name="Culley D."/>
            <person name="Magnuson J.K."/>
            <person name="James T.Y."/>
            <person name="O'Malley M.A."/>
            <person name="Stajich J.E."/>
            <person name="Spatafora J.W."/>
            <person name="Visel A."/>
            <person name="Grigoriev I.V."/>
        </authorList>
    </citation>
    <scope>NUCLEOTIDE SEQUENCE [LARGE SCALE GENOMIC DNA]</scope>
    <source>
        <strain evidence="5 6">CBS 129021</strain>
    </source>
</reference>
<dbReference type="AlphaFoldDB" id="A0A1Y2E0X9"/>
<accession>A0A1Y2E0X9</accession>
<dbReference type="PROSITE" id="PS50297">
    <property type="entry name" value="ANK_REP_REGION"/>
    <property type="match status" value="2"/>
</dbReference>
<dbReference type="InterPro" id="IPR036770">
    <property type="entry name" value="Ankyrin_rpt-contain_sf"/>
</dbReference>
<evidence type="ECO:0000313" key="5">
    <source>
        <dbReference type="EMBL" id="ORY65137.1"/>
    </source>
</evidence>
<dbReference type="PANTHER" id="PTHR24198">
    <property type="entry name" value="ANKYRIN REPEAT AND PROTEIN KINASE DOMAIN-CONTAINING PROTEIN"/>
    <property type="match status" value="1"/>
</dbReference>
<feature type="region of interest" description="Disordered" evidence="4">
    <location>
        <begin position="531"/>
        <end position="588"/>
    </location>
</feature>